<evidence type="ECO:0000256" key="3">
    <source>
        <dbReference type="RuleBase" id="RU000389"/>
    </source>
</evidence>
<dbReference type="GO" id="GO:0009289">
    <property type="term" value="C:pilus"/>
    <property type="evidence" value="ECO:0007669"/>
    <property type="project" value="InterPro"/>
</dbReference>
<dbReference type="SUPFAM" id="SSF54523">
    <property type="entry name" value="Pili subunits"/>
    <property type="match status" value="1"/>
</dbReference>
<proteinExistence type="inferred from homology"/>
<evidence type="ECO:0000313" key="5">
    <source>
        <dbReference type="EMBL" id="KZN52064.1"/>
    </source>
</evidence>
<dbReference type="NCBIfam" id="TIGR02532">
    <property type="entry name" value="IV_pilin_GFxxxE"/>
    <property type="match status" value="1"/>
</dbReference>
<comment type="similarity">
    <text evidence="1 3">Belongs to the N-Me-Phe pilin family.</text>
</comment>
<keyword evidence="3" id="KW-0281">Fimbrium</keyword>
<sequence length="157" mass="16234">MTQQRQGGFTLIELMIVIAIIGILAAVALPAYTDYVNRAKVTEMLASSTMPKACIEERAQLATAPGTCDDISDKSKSTYVASIAVSAVGKITIAGASDLADITLTLTPNSAASTEADADDFTAGFSIHSWDCAATYTGSTVNPNWFPATCSASAATN</sequence>
<dbReference type="PANTHER" id="PTHR30093:SF34">
    <property type="entry name" value="PREPILIN PEPTIDASE-DEPENDENT PROTEIN D"/>
    <property type="match status" value="1"/>
</dbReference>
<dbReference type="Proteomes" id="UP000076503">
    <property type="component" value="Unassembled WGS sequence"/>
</dbReference>
<comment type="caution">
    <text evidence="5">The sequence shown here is derived from an EMBL/GenBank/DDBJ whole genome shotgun (WGS) entry which is preliminary data.</text>
</comment>
<evidence type="ECO:0000256" key="4">
    <source>
        <dbReference type="SAM" id="Phobius"/>
    </source>
</evidence>
<name>A0A167FCP2_9GAMM</name>
<keyword evidence="2" id="KW-0488">Methylation</keyword>
<keyword evidence="4" id="KW-0812">Transmembrane</keyword>
<protein>
    <recommendedName>
        <fullName evidence="7">Fimbrial protein</fullName>
    </recommendedName>
</protein>
<dbReference type="InterPro" id="IPR012902">
    <property type="entry name" value="N_methyl_site"/>
</dbReference>
<evidence type="ECO:0000313" key="6">
    <source>
        <dbReference type="Proteomes" id="UP000076503"/>
    </source>
</evidence>
<organism evidence="5 6">
    <name type="scientific">Pseudoalteromonas luteoviolacea H33</name>
    <dbReference type="NCBI Taxonomy" id="1365251"/>
    <lineage>
        <taxon>Bacteria</taxon>
        <taxon>Pseudomonadati</taxon>
        <taxon>Pseudomonadota</taxon>
        <taxon>Gammaproteobacteria</taxon>
        <taxon>Alteromonadales</taxon>
        <taxon>Pseudoalteromonadaceae</taxon>
        <taxon>Pseudoalteromonas</taxon>
    </lineage>
</organism>
<dbReference type="RefSeq" id="WP_063361080.1">
    <property type="nucleotide sequence ID" value="NZ_AUXZ01000064.1"/>
</dbReference>
<evidence type="ECO:0008006" key="7">
    <source>
        <dbReference type="Google" id="ProtNLM"/>
    </source>
</evidence>
<evidence type="ECO:0000256" key="2">
    <source>
        <dbReference type="ARBA" id="ARBA00022481"/>
    </source>
</evidence>
<dbReference type="InterPro" id="IPR045584">
    <property type="entry name" value="Pilin-like"/>
</dbReference>
<accession>A0A167FCP2</accession>
<evidence type="ECO:0000256" key="1">
    <source>
        <dbReference type="ARBA" id="ARBA00005233"/>
    </source>
</evidence>
<dbReference type="Gene3D" id="3.30.700.10">
    <property type="entry name" value="Glycoprotein, Type 4 Pilin"/>
    <property type="match status" value="1"/>
</dbReference>
<reference evidence="5 6" key="1">
    <citation type="submission" date="2013-07" db="EMBL/GenBank/DDBJ databases">
        <title>Comparative Genomic and Metabolomic Analysis of Twelve Strains of Pseudoalteromonas luteoviolacea.</title>
        <authorList>
            <person name="Vynne N.G."/>
            <person name="Mansson M."/>
            <person name="Gram L."/>
        </authorList>
    </citation>
    <scope>NUCLEOTIDE SEQUENCE [LARGE SCALE GENOMIC DNA]</scope>
    <source>
        <strain evidence="5 6">H33</strain>
    </source>
</reference>
<keyword evidence="4" id="KW-0472">Membrane</keyword>
<dbReference type="Pfam" id="PF00114">
    <property type="entry name" value="Pilin"/>
    <property type="match status" value="1"/>
</dbReference>
<dbReference type="AlphaFoldDB" id="A0A167FCP2"/>
<dbReference type="InterPro" id="IPR001082">
    <property type="entry name" value="Pilin"/>
</dbReference>
<dbReference type="PANTHER" id="PTHR30093">
    <property type="entry name" value="GENERAL SECRETION PATHWAY PROTEIN G"/>
    <property type="match status" value="1"/>
</dbReference>
<gene>
    <name evidence="5" type="ORF">N476_01660</name>
</gene>
<feature type="transmembrane region" description="Helical" evidence="4">
    <location>
        <begin position="12"/>
        <end position="32"/>
    </location>
</feature>
<keyword evidence="4" id="KW-1133">Transmembrane helix</keyword>
<dbReference type="PROSITE" id="PS00409">
    <property type="entry name" value="PROKAR_NTER_METHYL"/>
    <property type="match status" value="1"/>
</dbReference>
<dbReference type="PATRIC" id="fig|1365251.3.peg.1493"/>
<dbReference type="EMBL" id="AUXZ01000064">
    <property type="protein sequence ID" value="KZN52064.1"/>
    <property type="molecule type" value="Genomic_DNA"/>
</dbReference>
<dbReference type="OrthoDB" id="5918848at2"/>
<dbReference type="GO" id="GO:0007155">
    <property type="term" value="P:cell adhesion"/>
    <property type="evidence" value="ECO:0007669"/>
    <property type="project" value="InterPro"/>
</dbReference>
<dbReference type="Pfam" id="PF07963">
    <property type="entry name" value="N_methyl"/>
    <property type="match status" value="1"/>
</dbReference>